<dbReference type="EMBL" id="PYBJ01000042">
    <property type="protein sequence ID" value="PSM37383.1"/>
    <property type="molecule type" value="Genomic_DNA"/>
</dbReference>
<name>A0A2P8PTP6_9ACTN</name>
<evidence type="ECO:0000313" key="1">
    <source>
        <dbReference type="EMBL" id="PSM37383.1"/>
    </source>
</evidence>
<dbReference type="AlphaFoldDB" id="A0A2P8PTP6"/>
<organism evidence="1 2">
    <name type="scientific">Streptomyces dioscori</name>
    <dbReference type="NCBI Taxonomy" id="2109333"/>
    <lineage>
        <taxon>Bacteria</taxon>
        <taxon>Bacillati</taxon>
        <taxon>Actinomycetota</taxon>
        <taxon>Actinomycetes</taxon>
        <taxon>Kitasatosporales</taxon>
        <taxon>Streptomycetaceae</taxon>
        <taxon>Streptomyces</taxon>
        <taxon>Streptomyces aurantiacus group</taxon>
    </lineage>
</organism>
<proteinExistence type="predicted"/>
<keyword evidence="2" id="KW-1185">Reference proteome</keyword>
<accession>A0A2P8PTP6</accession>
<reference evidence="1 2" key="1">
    <citation type="submission" date="2018-03" db="EMBL/GenBank/DDBJ databases">
        <title>Streptomyces dioscori sp. nov., a novel endophytic actinobacterium isolated from bulbil of Dioscorea bulbifera L.</title>
        <authorList>
            <person name="Zhikuan W."/>
        </authorList>
    </citation>
    <scope>NUCLEOTIDE SEQUENCE [LARGE SCALE GENOMIC DNA]</scope>
    <source>
        <strain evidence="1 2">A217</strain>
    </source>
</reference>
<evidence type="ECO:0000313" key="2">
    <source>
        <dbReference type="Proteomes" id="UP000240429"/>
    </source>
</evidence>
<sequence>MAPGVRVRARGRGDDRARRRLLASGAAAGPGGQVGQGRPSQYPLRQQYGQAVSRLVQLFGRVRAVLAGRHVLSQVGVDAVAAPAERDVEEPAVPAALVVGSEFAMRFETVLTQ</sequence>
<comment type="caution">
    <text evidence="1">The sequence shown here is derived from an EMBL/GenBank/DDBJ whole genome shotgun (WGS) entry which is preliminary data.</text>
</comment>
<gene>
    <name evidence="1" type="ORF">C6Y14_42470</name>
</gene>
<protein>
    <submittedName>
        <fullName evidence="1">Uncharacterized protein</fullName>
    </submittedName>
</protein>
<dbReference type="Proteomes" id="UP000240429">
    <property type="component" value="Unassembled WGS sequence"/>
</dbReference>